<name>A0ABX6INP4_9ACTN</name>
<dbReference type="NCBIfam" id="NF033847">
    <property type="entry name" value="MCP_Sipho"/>
    <property type="match status" value="1"/>
</dbReference>
<feature type="region of interest" description="Disordered" evidence="1">
    <location>
        <begin position="393"/>
        <end position="420"/>
    </location>
</feature>
<evidence type="ECO:0000256" key="1">
    <source>
        <dbReference type="SAM" id="MobiDB-lite"/>
    </source>
</evidence>
<feature type="region of interest" description="Disordered" evidence="1">
    <location>
        <begin position="484"/>
        <end position="513"/>
    </location>
</feature>
<protein>
    <submittedName>
        <fullName evidence="2">Major capsid protein</fullName>
    </submittedName>
</protein>
<evidence type="ECO:0000313" key="2">
    <source>
        <dbReference type="EMBL" id="QHN36906.1"/>
    </source>
</evidence>
<dbReference type="EMBL" id="CP045809">
    <property type="protein sequence ID" value="QHN36906.1"/>
    <property type="molecule type" value="Genomic_DNA"/>
</dbReference>
<dbReference type="RefSeq" id="WP_260840159.1">
    <property type="nucleotide sequence ID" value="NZ_CP045809.1"/>
</dbReference>
<accession>A0ABX6INP4</accession>
<feature type="compositionally biased region" description="Polar residues" evidence="1">
    <location>
        <begin position="122"/>
        <end position="131"/>
    </location>
</feature>
<keyword evidence="3" id="KW-1185">Reference proteome</keyword>
<sequence>MALDLQTMIDKAAEGSTEKQRTAAVATLLEDATRGDLDQLLSEVTDKFSALDDTDPTSEDQVLGLEYLAAVAVAAKAAQEAADKRIDEVRAKRADLAAKVLGDTTADVAADDTDPGVEDSAEQGNDTSTDGAETDTEQRVEVTEPVATDVAPAVEAVSEPVAVAASAGKRFNLANIQQKAPAPTKPAVTITASADVSGYAGGQNLDYTGLVAAAASKIESVTRAGVNTSGSIAQVHLDFPDHLVASGANDADVIETAVDQSKLAGGSIVAAGGWCAPSEVIYDLVDLLADTKTGLISVPEIQAKRGGIRTAMNLGFAKVWAGNAGLIQTDVQANETPVLTPPVDAPDEQPVAPQVTDLSGLTDTDLLELMQDANRVGDDELYEAAVAEWDARSALDHSREDDTETPSSLSEPAGGPVETDAQFAGLDDAELIAVMNDAINADDDDLYRAAAAAEWARREGLTSAGRVRDEAFWSRRWRRPAAYGEPIRGGRSQIPQRGGDHPQRTTNRFMPSGTDLPDEYQDLPGGSPIPFTPRTAPMPTPEDMERVLDKHRHDSTVPNKSRFPESWSDQDVAGAIAITIQLPDRPVQRFGTSLVFERDVDGILVRAQVRTDSDPSIFWSAYPPKVVD</sequence>
<reference evidence="2" key="1">
    <citation type="journal article" date="2021" name="Nat. Microbiol.">
        <title>Cocultivation of an ultrasmall environmental parasitic bacterium with lytic ability against bacteria associated with wastewater foams.</title>
        <authorList>
            <person name="Batinovic S."/>
            <person name="Rose J.J.A."/>
            <person name="Ratcliffe J."/>
            <person name="Seviour R.J."/>
            <person name="Petrovski S."/>
        </authorList>
    </citation>
    <scope>NUCLEOTIDE SEQUENCE</scope>
    <source>
        <strain evidence="2">CON9</strain>
    </source>
</reference>
<organism evidence="2 3">
    <name type="scientific">Gordonia pseudamarae</name>
    <dbReference type="NCBI Taxonomy" id="2831662"/>
    <lineage>
        <taxon>Bacteria</taxon>
        <taxon>Bacillati</taxon>
        <taxon>Actinomycetota</taxon>
        <taxon>Actinomycetes</taxon>
        <taxon>Mycobacteriales</taxon>
        <taxon>Gordoniaceae</taxon>
        <taxon>Gordonia</taxon>
    </lineage>
</organism>
<feature type="region of interest" description="Disordered" evidence="1">
    <location>
        <begin position="107"/>
        <end position="140"/>
    </location>
</feature>
<dbReference type="Proteomes" id="UP001059836">
    <property type="component" value="Chromosome"/>
</dbReference>
<evidence type="ECO:0000313" key="3">
    <source>
        <dbReference type="Proteomes" id="UP001059836"/>
    </source>
</evidence>
<feature type="compositionally biased region" description="Acidic residues" evidence="1">
    <location>
        <begin position="109"/>
        <end position="121"/>
    </location>
</feature>
<proteinExistence type="predicted"/>
<gene>
    <name evidence="2" type="ORF">GII31_20400</name>
</gene>
<dbReference type="InterPro" id="IPR047790">
    <property type="entry name" value="MCP_Sipho"/>
</dbReference>